<dbReference type="EMBL" id="VYZN01000009">
    <property type="protein sequence ID" value="KAE9542920.1"/>
    <property type="molecule type" value="Genomic_DNA"/>
</dbReference>
<name>A0A6G0U2B3_APHGL</name>
<dbReference type="AlphaFoldDB" id="A0A6G0U2B3"/>
<keyword evidence="2" id="KW-1185">Reference proteome</keyword>
<dbReference type="Proteomes" id="UP000475862">
    <property type="component" value="Unassembled WGS sequence"/>
</dbReference>
<evidence type="ECO:0000313" key="1">
    <source>
        <dbReference type="EMBL" id="KAE9542920.1"/>
    </source>
</evidence>
<reference evidence="1 2" key="1">
    <citation type="submission" date="2019-08" db="EMBL/GenBank/DDBJ databases">
        <title>The genome of the soybean aphid Biotype 1, its phylome, world population structure and adaptation to the North American continent.</title>
        <authorList>
            <person name="Giordano R."/>
            <person name="Donthu R.K."/>
            <person name="Hernandez A.G."/>
            <person name="Wright C.L."/>
            <person name="Zimin A.V."/>
        </authorList>
    </citation>
    <scope>NUCLEOTIDE SEQUENCE [LARGE SCALE GENOMIC DNA]</scope>
    <source>
        <tissue evidence="1">Whole aphids</tissue>
    </source>
</reference>
<comment type="caution">
    <text evidence="1">The sequence shown here is derived from an EMBL/GenBank/DDBJ whole genome shotgun (WGS) entry which is preliminary data.</text>
</comment>
<evidence type="ECO:0000313" key="2">
    <source>
        <dbReference type="Proteomes" id="UP000475862"/>
    </source>
</evidence>
<protein>
    <submittedName>
        <fullName evidence="1">Uncharacterized protein</fullName>
    </submittedName>
</protein>
<accession>A0A6G0U2B3</accession>
<sequence>METTLLRGNNILSLSGIISNILKIKIQSDGVYMVRFPCAIVGYERSFNSVLYLVLVLTAVLTERVNRLIPPYGTVSHTDFLSVVLVVTHHPVGPLTRRHVIQPQIDRILYINGRRSFIQVCDKVEIERHMSPGCLLAVVHHRVIYGRQEICVIIILDIWINHWFVFKCDVFYYEWQSVYTESIDADIQPKSNTVDAYKIGNVVTEISQGRFEYWGQPYSSNTCFIEIFIQLPFRSPTPSPLLSLNDLGYTW</sequence>
<organism evidence="1 2">
    <name type="scientific">Aphis glycines</name>
    <name type="common">Soybean aphid</name>
    <dbReference type="NCBI Taxonomy" id="307491"/>
    <lineage>
        <taxon>Eukaryota</taxon>
        <taxon>Metazoa</taxon>
        <taxon>Ecdysozoa</taxon>
        <taxon>Arthropoda</taxon>
        <taxon>Hexapoda</taxon>
        <taxon>Insecta</taxon>
        <taxon>Pterygota</taxon>
        <taxon>Neoptera</taxon>
        <taxon>Paraneoptera</taxon>
        <taxon>Hemiptera</taxon>
        <taxon>Sternorrhyncha</taxon>
        <taxon>Aphidomorpha</taxon>
        <taxon>Aphidoidea</taxon>
        <taxon>Aphididae</taxon>
        <taxon>Aphidini</taxon>
        <taxon>Aphis</taxon>
        <taxon>Aphis</taxon>
    </lineage>
</organism>
<gene>
    <name evidence="1" type="ORF">AGLY_002831</name>
</gene>
<proteinExistence type="predicted"/>